<dbReference type="PANTHER" id="PTHR33048">
    <property type="entry name" value="PTH11-LIKE INTEGRAL MEMBRANE PROTEIN (AFU_ORTHOLOGUE AFUA_5G11245)"/>
    <property type="match status" value="1"/>
</dbReference>
<evidence type="ECO:0000256" key="3">
    <source>
        <dbReference type="ARBA" id="ARBA00022989"/>
    </source>
</evidence>
<gene>
    <name evidence="8" type="ORF">AJ79_01425</name>
</gene>
<evidence type="ECO:0000256" key="4">
    <source>
        <dbReference type="ARBA" id="ARBA00023136"/>
    </source>
</evidence>
<dbReference type="InterPro" id="IPR049326">
    <property type="entry name" value="Rhodopsin_dom_fungi"/>
</dbReference>
<keyword evidence="4 6" id="KW-0472">Membrane</keyword>
<evidence type="ECO:0000256" key="2">
    <source>
        <dbReference type="ARBA" id="ARBA00022692"/>
    </source>
</evidence>
<evidence type="ECO:0000256" key="1">
    <source>
        <dbReference type="ARBA" id="ARBA00004141"/>
    </source>
</evidence>
<dbReference type="STRING" id="1447875.A0A2B7Y7K9"/>
<dbReference type="GO" id="GO:0016020">
    <property type="term" value="C:membrane"/>
    <property type="evidence" value="ECO:0007669"/>
    <property type="project" value="UniProtKB-SubCell"/>
</dbReference>
<evidence type="ECO:0000313" key="8">
    <source>
        <dbReference type="EMBL" id="PGH17041.1"/>
    </source>
</evidence>
<dbReference type="OrthoDB" id="5329176at2759"/>
<organism evidence="8 9">
    <name type="scientific">Helicocarpus griseus UAMH5409</name>
    <dbReference type="NCBI Taxonomy" id="1447875"/>
    <lineage>
        <taxon>Eukaryota</taxon>
        <taxon>Fungi</taxon>
        <taxon>Dikarya</taxon>
        <taxon>Ascomycota</taxon>
        <taxon>Pezizomycotina</taxon>
        <taxon>Eurotiomycetes</taxon>
        <taxon>Eurotiomycetidae</taxon>
        <taxon>Onygenales</taxon>
        <taxon>Ajellomycetaceae</taxon>
        <taxon>Helicocarpus</taxon>
    </lineage>
</organism>
<evidence type="ECO:0000313" key="9">
    <source>
        <dbReference type="Proteomes" id="UP000223968"/>
    </source>
</evidence>
<dbReference type="AlphaFoldDB" id="A0A2B7Y7K9"/>
<dbReference type="PANTHER" id="PTHR33048:SF160">
    <property type="entry name" value="SAT4 FAMILY MEMBRANE PROTEIN"/>
    <property type="match status" value="1"/>
</dbReference>
<evidence type="ECO:0000259" key="7">
    <source>
        <dbReference type="Pfam" id="PF20684"/>
    </source>
</evidence>
<keyword evidence="2 6" id="KW-0812">Transmembrane</keyword>
<evidence type="ECO:0000256" key="6">
    <source>
        <dbReference type="SAM" id="Phobius"/>
    </source>
</evidence>
<protein>
    <recommendedName>
        <fullName evidence="7">Rhodopsin domain-containing protein</fullName>
    </recommendedName>
</protein>
<accession>A0A2B7Y7K9</accession>
<comment type="similarity">
    <text evidence="5">Belongs to the SAT4 family.</text>
</comment>
<feature type="domain" description="Rhodopsin" evidence="7">
    <location>
        <begin position="36"/>
        <end position="247"/>
    </location>
</feature>
<dbReference type="Pfam" id="PF20684">
    <property type="entry name" value="Fung_rhodopsin"/>
    <property type="match status" value="1"/>
</dbReference>
<sequence>MYKSKGISILAGFELYVRRDFGLADIINQLVTVLSYAGYHKWDIPEQTVEEQVISAQWGFATQLVYHPLMGAIRASIVMFLFRLQDLRSFIQLALHTVFWLNIGYAISTTIANLCTCSPVSYSWDKAATDRIVDGELVPGGKCFNTLVFVLISGGLNMFMDLIIIPIPTAMVWNLTMPKRTKIAVVLVMGMGWVATAISAVRFAIYYYRWQPDNTDRNYSVGYTISVVEPNVGMWAACIPALKHLLRVLWPNLFGSTASNGYRTTQDPWSTPSKTRARTWSRKRDSLESLYRLGRLGHGDGNIDSTSQEHIIARPPPPAGRGVAVKDPNVVTSTKINGMSV</sequence>
<feature type="transmembrane region" description="Helical" evidence="6">
    <location>
        <begin position="147"/>
        <end position="173"/>
    </location>
</feature>
<keyword evidence="3 6" id="KW-1133">Transmembrane helix</keyword>
<evidence type="ECO:0000256" key="5">
    <source>
        <dbReference type="ARBA" id="ARBA00038359"/>
    </source>
</evidence>
<comment type="subcellular location">
    <subcellularLocation>
        <location evidence="1">Membrane</location>
        <topology evidence="1">Multi-pass membrane protein</topology>
    </subcellularLocation>
</comment>
<dbReference type="EMBL" id="PDNB01000013">
    <property type="protein sequence ID" value="PGH17041.1"/>
    <property type="molecule type" value="Genomic_DNA"/>
</dbReference>
<proteinExistence type="inferred from homology"/>
<keyword evidence="9" id="KW-1185">Reference proteome</keyword>
<dbReference type="Proteomes" id="UP000223968">
    <property type="component" value="Unassembled WGS sequence"/>
</dbReference>
<name>A0A2B7Y7K9_9EURO</name>
<reference evidence="8 9" key="1">
    <citation type="submission" date="2017-10" db="EMBL/GenBank/DDBJ databases">
        <title>Comparative genomics in systemic dimorphic fungi from Ajellomycetaceae.</title>
        <authorList>
            <person name="Munoz J.F."/>
            <person name="Mcewen J.G."/>
            <person name="Clay O.K."/>
            <person name="Cuomo C.A."/>
        </authorList>
    </citation>
    <scope>NUCLEOTIDE SEQUENCE [LARGE SCALE GENOMIC DNA]</scope>
    <source>
        <strain evidence="8 9">UAMH5409</strain>
    </source>
</reference>
<comment type="caution">
    <text evidence="8">The sequence shown here is derived from an EMBL/GenBank/DDBJ whole genome shotgun (WGS) entry which is preliminary data.</text>
</comment>
<feature type="transmembrane region" description="Helical" evidence="6">
    <location>
        <begin position="185"/>
        <end position="208"/>
    </location>
</feature>
<dbReference type="InterPro" id="IPR052337">
    <property type="entry name" value="SAT4-like"/>
</dbReference>